<dbReference type="GO" id="GO:0006275">
    <property type="term" value="P:regulation of DNA replication"/>
    <property type="evidence" value="ECO:0007669"/>
    <property type="project" value="InterPro"/>
</dbReference>
<name>A0A8J6NX53_9GAMM</name>
<sequence>MLRGNAKQTIFTEAVEYQQFEKILAQGLEAHQVKLHAYCWMKNHLHLALQVGKIPLSKLMQSLSQRYTVWFNHRHDRVGHLFQGRYKDILIDSDQYLLELIRYIHLNPVRANLVTDSADYPHSSHRAYSGIAAAPPWLTMDWGLGQFGEETVAARNNYLEFMGHPVKEEMDRQLCNGSEQGRILGGERFVSNIEAKTGNNNNKRSLTPPEVTPQEVVEVVAEVFQLEAWEVTGASRARDLAEARAVTALVGMDDCALTLTEISKQLQRDLPTLSRQVKALRGKIARNPALQTKVDEVGVRLRLL</sequence>
<dbReference type="AlphaFoldDB" id="A0A8J6NX53"/>
<dbReference type="PANTHER" id="PTHR34322:SF2">
    <property type="entry name" value="TRANSPOSASE IS200-LIKE DOMAIN-CONTAINING PROTEIN"/>
    <property type="match status" value="1"/>
</dbReference>
<dbReference type="SUPFAM" id="SSF143422">
    <property type="entry name" value="Transposase IS200-like"/>
    <property type="match status" value="1"/>
</dbReference>
<dbReference type="GO" id="GO:0004803">
    <property type="term" value="F:transposase activity"/>
    <property type="evidence" value="ECO:0007669"/>
    <property type="project" value="InterPro"/>
</dbReference>
<dbReference type="GO" id="GO:0005524">
    <property type="term" value="F:ATP binding"/>
    <property type="evidence" value="ECO:0007669"/>
    <property type="project" value="InterPro"/>
</dbReference>
<dbReference type="InterPro" id="IPR013159">
    <property type="entry name" value="DnaA_C"/>
</dbReference>
<dbReference type="InterPro" id="IPR036515">
    <property type="entry name" value="Transposase_17_sf"/>
</dbReference>
<organism evidence="3 4">
    <name type="scientific">Candidatus Thiopontia autotrophica</name>
    <dbReference type="NCBI Taxonomy" id="2841688"/>
    <lineage>
        <taxon>Bacteria</taxon>
        <taxon>Pseudomonadati</taxon>
        <taxon>Pseudomonadota</taxon>
        <taxon>Gammaproteobacteria</taxon>
        <taxon>Candidatus Thiopontia</taxon>
    </lineage>
</organism>
<evidence type="ECO:0000313" key="3">
    <source>
        <dbReference type="EMBL" id="MBC8519249.1"/>
    </source>
</evidence>
<dbReference type="GO" id="GO:0006270">
    <property type="term" value="P:DNA replication initiation"/>
    <property type="evidence" value="ECO:0007669"/>
    <property type="project" value="InterPro"/>
</dbReference>
<dbReference type="SMART" id="SM01321">
    <property type="entry name" value="Y1_Tnp"/>
    <property type="match status" value="1"/>
</dbReference>
<reference evidence="3 4" key="1">
    <citation type="submission" date="2020-08" db="EMBL/GenBank/DDBJ databases">
        <title>Bridging the membrane lipid divide: bacteria of the FCB group superphylum have the potential to synthesize archaeal ether lipids.</title>
        <authorList>
            <person name="Villanueva L."/>
            <person name="Von Meijenfeldt F.A.B."/>
            <person name="Westbye A.B."/>
            <person name="Yadav S."/>
            <person name="Hopmans E.C."/>
            <person name="Dutilh B.E."/>
            <person name="Sinninghe Damste J.S."/>
        </authorList>
    </citation>
    <scope>NUCLEOTIDE SEQUENCE [LARGE SCALE GENOMIC DNA]</scope>
    <source>
        <strain evidence="3">NIOZ-UU100</strain>
    </source>
</reference>
<evidence type="ECO:0000259" key="1">
    <source>
        <dbReference type="SMART" id="SM00760"/>
    </source>
</evidence>
<dbReference type="PANTHER" id="PTHR34322">
    <property type="entry name" value="TRANSPOSASE, Y1_TNP DOMAIN-CONTAINING"/>
    <property type="match status" value="1"/>
</dbReference>
<feature type="domain" description="Transposase IS200-like" evidence="2">
    <location>
        <begin position="1"/>
        <end position="107"/>
    </location>
</feature>
<dbReference type="Proteomes" id="UP000654401">
    <property type="component" value="Unassembled WGS sequence"/>
</dbReference>
<dbReference type="InterPro" id="IPR010921">
    <property type="entry name" value="Trp_repressor/repl_initiator"/>
</dbReference>
<dbReference type="Pfam" id="PF01797">
    <property type="entry name" value="Y1_Tnp"/>
    <property type="match status" value="1"/>
</dbReference>
<dbReference type="SMART" id="SM00760">
    <property type="entry name" value="Bac_DnaA_C"/>
    <property type="match status" value="1"/>
</dbReference>
<evidence type="ECO:0000259" key="2">
    <source>
        <dbReference type="SMART" id="SM01321"/>
    </source>
</evidence>
<dbReference type="SUPFAM" id="SSF48295">
    <property type="entry name" value="TrpR-like"/>
    <property type="match status" value="1"/>
</dbReference>
<dbReference type="GO" id="GO:0006313">
    <property type="term" value="P:DNA transposition"/>
    <property type="evidence" value="ECO:0007669"/>
    <property type="project" value="InterPro"/>
</dbReference>
<dbReference type="Gene3D" id="1.10.1750.10">
    <property type="match status" value="1"/>
</dbReference>
<proteinExistence type="predicted"/>
<comment type="caution">
    <text evidence="3">The sequence shown here is derived from an EMBL/GenBank/DDBJ whole genome shotgun (WGS) entry which is preliminary data.</text>
</comment>
<dbReference type="Gene3D" id="3.30.70.1290">
    <property type="entry name" value="Transposase IS200-like"/>
    <property type="match status" value="1"/>
</dbReference>
<protein>
    <submittedName>
        <fullName evidence="3">Transposase</fullName>
    </submittedName>
</protein>
<evidence type="ECO:0000313" key="4">
    <source>
        <dbReference type="Proteomes" id="UP000654401"/>
    </source>
</evidence>
<dbReference type="InterPro" id="IPR002686">
    <property type="entry name" value="Transposase_17"/>
</dbReference>
<gene>
    <name evidence="3" type="ORF">H8D24_02420</name>
</gene>
<dbReference type="GO" id="GO:0043565">
    <property type="term" value="F:sequence-specific DNA binding"/>
    <property type="evidence" value="ECO:0007669"/>
    <property type="project" value="InterPro"/>
</dbReference>
<dbReference type="EMBL" id="JACNFK010000019">
    <property type="protein sequence ID" value="MBC8519249.1"/>
    <property type="molecule type" value="Genomic_DNA"/>
</dbReference>
<accession>A0A8J6NX53</accession>
<feature type="domain" description="Chromosomal replication initiator DnaA C-terminal" evidence="1">
    <location>
        <begin position="212"/>
        <end position="280"/>
    </location>
</feature>